<evidence type="ECO:0000313" key="1">
    <source>
        <dbReference type="EMBL" id="CAG8758372.1"/>
    </source>
</evidence>
<dbReference type="OrthoDB" id="10044727at2759"/>
<feature type="non-terminal residue" evidence="1">
    <location>
        <position position="1"/>
    </location>
</feature>
<dbReference type="Proteomes" id="UP000789759">
    <property type="component" value="Unassembled WGS sequence"/>
</dbReference>
<reference evidence="1" key="1">
    <citation type="submission" date="2021-06" db="EMBL/GenBank/DDBJ databases">
        <authorList>
            <person name="Kallberg Y."/>
            <person name="Tangrot J."/>
            <person name="Rosling A."/>
        </authorList>
    </citation>
    <scope>NUCLEOTIDE SEQUENCE</scope>
    <source>
        <strain evidence="1">FL966</strain>
    </source>
</reference>
<accession>A0A9N9NTA0</accession>
<protein>
    <submittedName>
        <fullName evidence="1">12828_t:CDS:1</fullName>
    </submittedName>
</protein>
<gene>
    <name evidence="1" type="ORF">CPELLU_LOCUS15145</name>
</gene>
<dbReference type="EMBL" id="CAJVQA010019290">
    <property type="protein sequence ID" value="CAG8758372.1"/>
    <property type="molecule type" value="Genomic_DNA"/>
</dbReference>
<keyword evidence="2" id="KW-1185">Reference proteome</keyword>
<proteinExistence type="predicted"/>
<organism evidence="1 2">
    <name type="scientific">Cetraspora pellucida</name>
    <dbReference type="NCBI Taxonomy" id="1433469"/>
    <lineage>
        <taxon>Eukaryota</taxon>
        <taxon>Fungi</taxon>
        <taxon>Fungi incertae sedis</taxon>
        <taxon>Mucoromycota</taxon>
        <taxon>Glomeromycotina</taxon>
        <taxon>Glomeromycetes</taxon>
        <taxon>Diversisporales</taxon>
        <taxon>Gigasporaceae</taxon>
        <taxon>Cetraspora</taxon>
    </lineage>
</organism>
<name>A0A9N9NTA0_9GLOM</name>
<comment type="caution">
    <text evidence="1">The sequence shown here is derived from an EMBL/GenBank/DDBJ whole genome shotgun (WGS) entry which is preliminary data.</text>
</comment>
<sequence length="329" mass="38066">KELAEKRQQKEGKVEENVKENVWMNVEEDFEVNIERDVEVNVEEDVETNVEKDAKINIEVNVVINAKEDVEVNVVINAEKAVEVDIKKKAEEEIVQDLEKDSELNIEEDNKDRNNEDEKTHEYLLTVTPIYKIKEKRHKCIFTNTAKGTYKVTSFFKAANASSINEVLPITAYEGINQLYEYLVKNGCLITVSKYNKCQVVYEYLVLLKSRYRKEEAKIWIPDENMSLQKKGNRRSIMVSKLLLEECSQLKLSEEEARMHPNISIEACYYLMPGKTKKFSNAIAVFAFDNSTNHGAYAEDALIAARINLKPEGNQPKIFEEDKDYDENM</sequence>
<dbReference type="AlphaFoldDB" id="A0A9N9NTA0"/>
<evidence type="ECO:0000313" key="2">
    <source>
        <dbReference type="Proteomes" id="UP000789759"/>
    </source>
</evidence>